<comment type="caution">
    <text evidence="2">The sequence shown here is derived from an EMBL/GenBank/DDBJ whole genome shotgun (WGS) entry which is preliminary data.</text>
</comment>
<keyword evidence="3" id="KW-1185">Reference proteome</keyword>
<dbReference type="EMBL" id="JAJJMM010000001">
    <property type="protein sequence ID" value="MCC9062629.1"/>
    <property type="molecule type" value="Genomic_DNA"/>
</dbReference>
<protein>
    <submittedName>
        <fullName evidence="2">DUF3267 domain-containing protein</fullName>
    </submittedName>
</protein>
<keyword evidence="1" id="KW-0812">Transmembrane</keyword>
<accession>A0ABS8MB21</accession>
<evidence type="ECO:0000256" key="1">
    <source>
        <dbReference type="SAM" id="Phobius"/>
    </source>
</evidence>
<name>A0ABS8MB21_9FLAO</name>
<feature type="transmembrane region" description="Helical" evidence="1">
    <location>
        <begin position="148"/>
        <end position="169"/>
    </location>
</feature>
<reference evidence="2" key="1">
    <citation type="submission" date="2021-11" db="EMBL/GenBank/DDBJ databases">
        <title>Description of novel Flavobacterium species.</title>
        <authorList>
            <person name="Saticioglu I.B."/>
            <person name="Ay H."/>
            <person name="Altun S."/>
            <person name="Duman M."/>
        </authorList>
    </citation>
    <scope>NUCLEOTIDE SEQUENCE</scope>
    <source>
        <strain evidence="2">F-30</strain>
    </source>
</reference>
<proteinExistence type="predicted"/>
<keyword evidence="1" id="KW-0472">Membrane</keyword>
<dbReference type="InterPro" id="IPR021683">
    <property type="entry name" value="DUF3267"/>
</dbReference>
<dbReference type="RefSeq" id="WP_230034346.1">
    <property type="nucleotide sequence ID" value="NZ_JAJJMM010000001.1"/>
</dbReference>
<dbReference type="Proteomes" id="UP001430679">
    <property type="component" value="Unassembled WGS sequence"/>
</dbReference>
<gene>
    <name evidence="2" type="ORF">LNP81_06445</name>
</gene>
<organism evidence="2 3">
    <name type="scientific">Flavobacterium piscisymbiosum</name>
    <dbReference type="NCBI Taxonomy" id="2893753"/>
    <lineage>
        <taxon>Bacteria</taxon>
        <taxon>Pseudomonadati</taxon>
        <taxon>Bacteroidota</taxon>
        <taxon>Flavobacteriia</taxon>
        <taxon>Flavobacteriales</taxon>
        <taxon>Flavobacteriaceae</taxon>
        <taxon>Flavobacterium</taxon>
    </lineage>
</organism>
<sequence length="190" mass="21657">MREIYIESKKVHIIGILLSVPIILIFISIIFLRWDEVFKQNLKEIKESLLIFDNKKANTILILLAPNLILVIGIIIHELIHGIFMGLFSKNGWKSVRFGFIKKQLMPFANCLEPLTSKQMLVVSLAPFFILGLLPSLYGMLFGDLFCFFIGFSMTLGAVGDFIYSHLIFKTGLNHKLLDHKSKVGFIIID</sequence>
<feature type="transmembrane region" description="Helical" evidence="1">
    <location>
        <begin position="60"/>
        <end position="88"/>
    </location>
</feature>
<keyword evidence="1" id="KW-1133">Transmembrane helix</keyword>
<feature type="transmembrane region" description="Helical" evidence="1">
    <location>
        <begin position="12"/>
        <end position="34"/>
    </location>
</feature>
<evidence type="ECO:0000313" key="3">
    <source>
        <dbReference type="Proteomes" id="UP001430679"/>
    </source>
</evidence>
<evidence type="ECO:0000313" key="2">
    <source>
        <dbReference type="EMBL" id="MCC9062629.1"/>
    </source>
</evidence>
<dbReference type="Pfam" id="PF11667">
    <property type="entry name" value="DUF3267"/>
    <property type="match status" value="1"/>
</dbReference>
<feature type="transmembrane region" description="Helical" evidence="1">
    <location>
        <begin position="120"/>
        <end position="142"/>
    </location>
</feature>